<organism evidence="8 9">
    <name type="scientific">Hymenobacter setariae</name>
    <dbReference type="NCBI Taxonomy" id="2594794"/>
    <lineage>
        <taxon>Bacteria</taxon>
        <taxon>Pseudomonadati</taxon>
        <taxon>Bacteroidota</taxon>
        <taxon>Cytophagia</taxon>
        <taxon>Cytophagales</taxon>
        <taxon>Hymenobacteraceae</taxon>
        <taxon>Hymenobacter</taxon>
    </lineage>
</organism>
<dbReference type="Gene3D" id="3.40.1170.60">
    <property type="match status" value="1"/>
</dbReference>
<proteinExistence type="inferred from homology"/>
<dbReference type="Pfam" id="PF13438">
    <property type="entry name" value="DUF4113"/>
    <property type="match status" value="1"/>
</dbReference>
<keyword evidence="9" id="KW-1185">Reference proteome</keyword>
<keyword evidence="5" id="KW-0742">SOS response</keyword>
<evidence type="ECO:0000256" key="4">
    <source>
        <dbReference type="ARBA" id="ARBA00023204"/>
    </source>
</evidence>
<dbReference type="Pfam" id="PF11799">
    <property type="entry name" value="IMS_C"/>
    <property type="match status" value="1"/>
</dbReference>
<keyword evidence="2" id="KW-0227">DNA damage</keyword>
<dbReference type="Gene3D" id="3.30.70.270">
    <property type="match status" value="1"/>
</dbReference>
<dbReference type="GO" id="GO:0003684">
    <property type="term" value="F:damaged DNA binding"/>
    <property type="evidence" value="ECO:0007669"/>
    <property type="project" value="InterPro"/>
</dbReference>
<dbReference type="Gene3D" id="1.10.150.20">
    <property type="entry name" value="5' to 3' exonuclease, C-terminal subdomain"/>
    <property type="match status" value="1"/>
</dbReference>
<evidence type="ECO:0000313" key="8">
    <source>
        <dbReference type="EMBL" id="TVT36742.1"/>
    </source>
</evidence>
<keyword evidence="4" id="KW-0234">DNA repair</keyword>
<gene>
    <name evidence="8" type="ORF">FNT36_24835</name>
</gene>
<name>A0A558BJQ4_9BACT</name>
<accession>A0A558BJQ4</accession>
<comment type="caution">
    <text evidence="8">The sequence shown here is derived from an EMBL/GenBank/DDBJ whole genome shotgun (WGS) entry which is preliminary data.</text>
</comment>
<feature type="region of interest" description="Disordered" evidence="6">
    <location>
        <begin position="417"/>
        <end position="436"/>
    </location>
</feature>
<dbReference type="GO" id="GO:0005829">
    <property type="term" value="C:cytosol"/>
    <property type="evidence" value="ECO:0007669"/>
    <property type="project" value="TreeGrafter"/>
</dbReference>
<protein>
    <submittedName>
        <fullName evidence="8">Y-family DNA polymerase</fullName>
    </submittedName>
</protein>
<evidence type="ECO:0000259" key="7">
    <source>
        <dbReference type="PROSITE" id="PS50173"/>
    </source>
</evidence>
<dbReference type="PANTHER" id="PTHR11076:SF34">
    <property type="entry name" value="PROTEIN UMUC"/>
    <property type="match status" value="1"/>
</dbReference>
<dbReference type="InterPro" id="IPR043128">
    <property type="entry name" value="Rev_trsase/Diguanyl_cyclase"/>
</dbReference>
<sequence length="451" mass="48630">MFGLLDCNNFYVSCERVFQPRYEGRPVVVLSNNDGNLISRSAEAKALGLKMGDPYFQVKDVLHRHDVAVFSSNYVLYGDMSRRVMYHLGQVAPAVEIYSIDEAFLDLAGMETYLGRLDAYAQKVRAGVKSRTGIPTCVGVAPTKTLAKLANRIAKKNADLDGVLYLDSAERRAWALRQVPVGDVWGVGRQYAAKLNAAGIDSAADLARVSDAWARKHLGGVVGARLVQELQGRPCAGLHASEDGTLSRQSISCSRSFGRPLSAFADMLAAVAAFLSRAAEKLRAQGDMAHVLTVYVSKNRFATNVLPPFSRSATLTLPAGPTADTTVLLGYARVLLNRIWEPGVAYHKAGVVLDGLEPPGTGQQLDLFAPATAPLVLPEKPTLVTRRPGLMASLDALNERFGRGTVRVATAVAAPSRPATAGSANRPPWEGKAQWRSPAFTTRLEDLMIVN</sequence>
<dbReference type="InterPro" id="IPR050116">
    <property type="entry name" value="DNA_polymerase-Y"/>
</dbReference>
<evidence type="ECO:0000256" key="3">
    <source>
        <dbReference type="ARBA" id="ARBA00023199"/>
    </source>
</evidence>
<dbReference type="CDD" id="cd01700">
    <property type="entry name" value="PolY_Pol_V_umuC"/>
    <property type="match status" value="1"/>
</dbReference>
<dbReference type="PANTHER" id="PTHR11076">
    <property type="entry name" value="DNA REPAIR POLYMERASE UMUC / TRANSFERASE FAMILY MEMBER"/>
    <property type="match status" value="1"/>
</dbReference>
<dbReference type="GO" id="GO:0042276">
    <property type="term" value="P:error-prone translesion synthesis"/>
    <property type="evidence" value="ECO:0007669"/>
    <property type="project" value="TreeGrafter"/>
</dbReference>
<dbReference type="GO" id="GO:0009432">
    <property type="term" value="P:SOS response"/>
    <property type="evidence" value="ECO:0007669"/>
    <property type="project" value="UniProtKB-KW"/>
</dbReference>
<evidence type="ECO:0000256" key="5">
    <source>
        <dbReference type="ARBA" id="ARBA00023236"/>
    </source>
</evidence>
<evidence type="ECO:0000256" key="1">
    <source>
        <dbReference type="ARBA" id="ARBA00010945"/>
    </source>
</evidence>
<dbReference type="SUPFAM" id="SSF56672">
    <property type="entry name" value="DNA/RNA polymerases"/>
    <property type="match status" value="1"/>
</dbReference>
<keyword evidence="3" id="KW-0741">SOS mutagenesis</keyword>
<dbReference type="InterPro" id="IPR001126">
    <property type="entry name" value="UmuC"/>
</dbReference>
<dbReference type="RefSeq" id="WP_144853376.1">
    <property type="nucleotide sequence ID" value="NZ_VMRJ01000009.1"/>
</dbReference>
<dbReference type="GO" id="GO:0006281">
    <property type="term" value="P:DNA repair"/>
    <property type="evidence" value="ECO:0007669"/>
    <property type="project" value="UniProtKB-KW"/>
</dbReference>
<comment type="similarity">
    <text evidence="1">Belongs to the DNA polymerase type-Y family.</text>
</comment>
<evidence type="ECO:0000313" key="9">
    <source>
        <dbReference type="Proteomes" id="UP000317624"/>
    </source>
</evidence>
<dbReference type="AlphaFoldDB" id="A0A558BJQ4"/>
<dbReference type="EMBL" id="VMRJ01000009">
    <property type="protein sequence ID" value="TVT36742.1"/>
    <property type="molecule type" value="Genomic_DNA"/>
</dbReference>
<dbReference type="InterPro" id="IPR025188">
    <property type="entry name" value="DUF4113"/>
</dbReference>
<evidence type="ECO:0000256" key="2">
    <source>
        <dbReference type="ARBA" id="ARBA00022763"/>
    </source>
</evidence>
<dbReference type="InterPro" id="IPR017961">
    <property type="entry name" value="DNA_pol_Y-fam_little_finger"/>
</dbReference>
<dbReference type="InterPro" id="IPR036775">
    <property type="entry name" value="DNA_pol_Y-fam_lit_finger_sf"/>
</dbReference>
<dbReference type="OrthoDB" id="9808813at2"/>
<feature type="domain" description="UmuC" evidence="7">
    <location>
        <begin position="2"/>
        <end position="188"/>
    </location>
</feature>
<dbReference type="PROSITE" id="PS50173">
    <property type="entry name" value="UMUC"/>
    <property type="match status" value="1"/>
</dbReference>
<dbReference type="Proteomes" id="UP000317624">
    <property type="component" value="Unassembled WGS sequence"/>
</dbReference>
<reference evidence="8 9" key="1">
    <citation type="submission" date="2019-07" db="EMBL/GenBank/DDBJ databases">
        <title>Hymenobacter sp. straun FUR1 Genome sequencing and assembly.</title>
        <authorList>
            <person name="Chhetri G."/>
        </authorList>
    </citation>
    <scope>NUCLEOTIDE SEQUENCE [LARGE SCALE GENOMIC DNA]</scope>
    <source>
        <strain evidence="8 9">Fur1</strain>
    </source>
</reference>
<dbReference type="Pfam" id="PF00817">
    <property type="entry name" value="IMS"/>
    <property type="match status" value="1"/>
</dbReference>
<dbReference type="SUPFAM" id="SSF100879">
    <property type="entry name" value="Lesion bypass DNA polymerase (Y-family), little finger domain"/>
    <property type="match status" value="1"/>
</dbReference>
<dbReference type="GO" id="GO:0003887">
    <property type="term" value="F:DNA-directed DNA polymerase activity"/>
    <property type="evidence" value="ECO:0007669"/>
    <property type="project" value="TreeGrafter"/>
</dbReference>
<dbReference type="InterPro" id="IPR043502">
    <property type="entry name" value="DNA/RNA_pol_sf"/>
</dbReference>
<evidence type="ECO:0000256" key="6">
    <source>
        <dbReference type="SAM" id="MobiDB-lite"/>
    </source>
</evidence>
<dbReference type="Gene3D" id="3.30.1490.100">
    <property type="entry name" value="DNA polymerase, Y-family, little finger domain"/>
    <property type="match status" value="1"/>
</dbReference>